<dbReference type="AlphaFoldDB" id="A0A2C7A735"/>
<accession>A0A2C7A735</accession>
<protein>
    <submittedName>
        <fullName evidence="3">Aldehyde dehydrogenase</fullName>
    </submittedName>
</protein>
<evidence type="ECO:0000313" key="3">
    <source>
        <dbReference type="EMBL" id="PHK93443.1"/>
    </source>
</evidence>
<name>A0A2C7A735_9PROT</name>
<dbReference type="SUPFAM" id="SSF52540">
    <property type="entry name" value="P-loop containing nucleoside triphosphate hydrolases"/>
    <property type="match status" value="2"/>
</dbReference>
<dbReference type="SUPFAM" id="SSF55464">
    <property type="entry name" value="Origin of replication-binding domain, RBD-like"/>
    <property type="match status" value="1"/>
</dbReference>
<organism evidence="3 4">
    <name type="scientific">Teichococcus rhizosphaerae</name>
    <dbReference type="NCBI Taxonomy" id="1335062"/>
    <lineage>
        <taxon>Bacteria</taxon>
        <taxon>Pseudomonadati</taxon>
        <taxon>Pseudomonadota</taxon>
        <taxon>Alphaproteobacteria</taxon>
        <taxon>Acetobacterales</taxon>
        <taxon>Roseomonadaceae</taxon>
        <taxon>Roseomonas</taxon>
    </lineage>
</organism>
<feature type="region of interest" description="Disordered" evidence="1">
    <location>
        <begin position="40"/>
        <end position="62"/>
    </location>
</feature>
<feature type="domain" description="TrwC relaxase" evidence="2">
    <location>
        <begin position="63"/>
        <end position="368"/>
    </location>
</feature>
<dbReference type="Pfam" id="PF13604">
    <property type="entry name" value="AAA_30"/>
    <property type="match status" value="1"/>
</dbReference>
<dbReference type="Gene3D" id="3.40.50.300">
    <property type="entry name" value="P-loop containing nucleotide triphosphate hydrolases"/>
    <property type="match status" value="1"/>
</dbReference>
<dbReference type="NCBIfam" id="NF041492">
    <property type="entry name" value="MobF"/>
    <property type="match status" value="1"/>
</dbReference>
<dbReference type="RefSeq" id="WP_099096988.1">
    <property type="nucleotide sequence ID" value="NZ_PDNU01000046.1"/>
</dbReference>
<evidence type="ECO:0000256" key="1">
    <source>
        <dbReference type="SAM" id="MobiDB-lite"/>
    </source>
</evidence>
<comment type="caution">
    <text evidence="3">The sequence shown here is derived from an EMBL/GenBank/DDBJ whole genome shotgun (WGS) entry which is preliminary data.</text>
</comment>
<dbReference type="OrthoDB" id="1826980at2"/>
<dbReference type="InterPro" id="IPR027417">
    <property type="entry name" value="P-loop_NTPase"/>
</dbReference>
<proteinExistence type="predicted"/>
<feature type="compositionally biased region" description="Basic and acidic residues" evidence="1">
    <location>
        <begin position="40"/>
        <end position="50"/>
    </location>
</feature>
<sequence length="1183" mass="127704">MMTFRAGAPGGVAQAAAYTAHLLERTIDPAQQALADYYGRESSLDPERSEGLGSTPRPSPVMAPEMARALGIDASRPLTAAELGNILGGLRADGGAMPGHQRDLRTYRNRAGQAEGGGERSRIAWIDLTFSAPKSVSVAWMAAGTEAERQSIYQAHKDAVREALGYVEQEVARATFGHGRSGKAEESGRLGFVSIDHFTSRPTVEISRADPTTGVQATEIYSVPVAGDPQLHTHTIVPNLVLTRSGRAMSIDTTRIAGRVHEFGAVYQALLGRNLRRLGMAVELDERTQALRLAAIPEEICRAFSKRTVNGERSAEEWALRHGYSAEAWAAMRPEQRIAMLKAAIKEGRFGKGDDLADLAAWRAQTAELGWQYSGSAVRMGPPAPERSQQQRVEDALAGATPVLESMLAQRAVVTGSDLRLAAARGLIAGGMETLDDLSAVTRAMAEGGVRQDGQRTALLFRPGVSSRPERVQVTTALHRDQEAELIALARTARAQPDAALAPARLAQAAAARGTPLTEEQQRAAEALGAGNKFAVVVGGAGVGKTTILAPLVEGWNGQGREVWGTALAWRQANALQEAGISGARTLALEPLLDRMGRRPQDFGPSSVVALDELGQIGTRQMLQLLRQQAQLGFKLVAVGDDRQCQAIEAGPTIALLRQALGPEAIPEVLSTVRQATDRERAIVGMFRDGRIGEALAAKRAEGQAELVQGGYEAAVRRAAALWGERVAANQQDPRYSVTVSAPTNQDALAVSRAIREVRRASGQLGPDRLTIEASDATGASYALPLAEGDRVRLFQRTSRAGAGRDTMMGENGSVLTVREVRPDGLRLVTRDGKEGFVPWKGFRDRRSGQIRLTYGDVLTINTAQGITSDEHILAMPAGSRGVTLYAAHVGASRHRVASHIVGSLGAEAREVEEHRPVNAPKLTGQAALDAAWANVERNFGRAPVKDSALALLRRFQDLSQKARNTFQEGMRRRQTRQKAELPETRLVQRARENRQAEILAPALRQMSLNLEVQGRAAERLGGAPRQPAAISLEALTLRLVAPQVAEGRMSYSAALDEVMLSAVDDRRSRVQRDYAWNPVHQLHFPKLGGPVHAELSQETIMRKLDQAIVDYQAGGPATLWAKAAKLEIPGLEVEGLKDKPGRALPKSVERKARPLPLKGYAQGAETPQRKVQFLRRGPHKRR</sequence>
<dbReference type="Proteomes" id="UP000223527">
    <property type="component" value="Unassembled WGS sequence"/>
</dbReference>
<reference evidence="3 4" key="1">
    <citation type="submission" date="2017-10" db="EMBL/GenBank/DDBJ databases">
        <authorList>
            <person name="Banno H."/>
            <person name="Chua N.-H."/>
        </authorList>
    </citation>
    <scope>NUCLEOTIDE SEQUENCE [LARGE SCALE GENOMIC DNA]</scope>
    <source>
        <strain evidence="3 4">YW11</strain>
    </source>
</reference>
<dbReference type="EMBL" id="PDNU01000046">
    <property type="protein sequence ID" value="PHK93443.1"/>
    <property type="molecule type" value="Genomic_DNA"/>
</dbReference>
<dbReference type="Pfam" id="PF08751">
    <property type="entry name" value="TrwC"/>
    <property type="match status" value="1"/>
</dbReference>
<gene>
    <name evidence="3" type="ORF">CR162_18385</name>
</gene>
<evidence type="ECO:0000313" key="4">
    <source>
        <dbReference type="Proteomes" id="UP000223527"/>
    </source>
</evidence>
<feature type="region of interest" description="Disordered" evidence="1">
    <location>
        <begin position="1138"/>
        <end position="1183"/>
    </location>
</feature>
<dbReference type="InterPro" id="IPR014862">
    <property type="entry name" value="TrwC"/>
</dbReference>
<feature type="compositionally biased region" description="Basic residues" evidence="1">
    <location>
        <begin position="1173"/>
        <end position="1183"/>
    </location>
</feature>
<evidence type="ECO:0000259" key="2">
    <source>
        <dbReference type="Pfam" id="PF08751"/>
    </source>
</evidence>
<feature type="compositionally biased region" description="Basic and acidic residues" evidence="1">
    <location>
        <begin position="1138"/>
        <end position="1153"/>
    </location>
</feature>
<keyword evidence="4" id="KW-1185">Reference proteome</keyword>